<organism evidence="1 2">
    <name type="scientific">Lecanicillium saksenae</name>
    <dbReference type="NCBI Taxonomy" id="468837"/>
    <lineage>
        <taxon>Eukaryota</taxon>
        <taxon>Fungi</taxon>
        <taxon>Dikarya</taxon>
        <taxon>Ascomycota</taxon>
        <taxon>Pezizomycotina</taxon>
        <taxon>Sordariomycetes</taxon>
        <taxon>Hypocreomycetidae</taxon>
        <taxon>Hypocreales</taxon>
        <taxon>Cordycipitaceae</taxon>
        <taxon>Lecanicillium</taxon>
    </lineage>
</organism>
<dbReference type="Proteomes" id="UP001148737">
    <property type="component" value="Unassembled WGS sequence"/>
</dbReference>
<dbReference type="EMBL" id="JANAKD010000533">
    <property type="protein sequence ID" value="KAJ3493012.1"/>
    <property type="molecule type" value="Genomic_DNA"/>
</dbReference>
<evidence type="ECO:0000313" key="2">
    <source>
        <dbReference type="Proteomes" id="UP001148737"/>
    </source>
</evidence>
<comment type="caution">
    <text evidence="1">The sequence shown here is derived from an EMBL/GenBank/DDBJ whole genome shotgun (WGS) entry which is preliminary data.</text>
</comment>
<name>A0ACC1QUZ9_9HYPO</name>
<sequence>MSSTKLLLTGATGYVGGSVLTNLLNSSNSQIKGLSISALVRKQEQADLLKAKGVNGIVFSGLDDTEVVRRVAGENDIVINTASAFHAVAAEAIIDGLADRQKATGKKSVLIHTSGTSSIGDRPITGRYTETQVFDDSKDDMYGYLRKREDIEPYQQRTTDLVVLEHGEANGITTYILMSPTIYGIGSGFFNRTSIQIDAIIRAAQRDGVTTVIGSGKADWDHVHIEDLAVLYELLLARVLAGTTDDLPSNKHGIYFNETGHHSWREVSERIASAGKQVGRLPTDEVREETLEVASPKLGKTLTPFVAELGFSSFSRTQATRARQLLSWQPQKNRKDFEDSFVPEWEYLAKEF</sequence>
<evidence type="ECO:0000313" key="1">
    <source>
        <dbReference type="EMBL" id="KAJ3493012.1"/>
    </source>
</evidence>
<accession>A0ACC1QUZ9</accession>
<protein>
    <submittedName>
        <fullName evidence="1">Uncharacterized protein</fullName>
    </submittedName>
</protein>
<keyword evidence="2" id="KW-1185">Reference proteome</keyword>
<reference evidence="1" key="1">
    <citation type="submission" date="2022-07" db="EMBL/GenBank/DDBJ databases">
        <title>Genome Sequence of Lecanicillium saksenae.</title>
        <authorList>
            <person name="Buettner E."/>
        </authorList>
    </citation>
    <scope>NUCLEOTIDE SEQUENCE</scope>
    <source>
        <strain evidence="1">VT-O1</strain>
    </source>
</reference>
<proteinExistence type="predicted"/>
<gene>
    <name evidence="1" type="ORF">NLG97_g5003</name>
</gene>